<accession>A0A5B0P0C0</accession>
<gene>
    <name evidence="1" type="ORF">PGT21_021285</name>
    <name evidence="2" type="ORF">PGTUg99_032129</name>
</gene>
<keyword evidence="3" id="KW-1185">Reference proteome</keyword>
<dbReference type="Proteomes" id="UP000324748">
    <property type="component" value="Unassembled WGS sequence"/>
</dbReference>
<evidence type="ECO:0000313" key="3">
    <source>
        <dbReference type="Proteomes" id="UP000324748"/>
    </source>
</evidence>
<protein>
    <submittedName>
        <fullName evidence="1">Uncharacterized protein</fullName>
    </submittedName>
</protein>
<name>A0A5B0P0C0_PUCGR</name>
<comment type="caution">
    <text evidence="1">The sequence shown here is derived from an EMBL/GenBank/DDBJ whole genome shotgun (WGS) entry which is preliminary data.</text>
</comment>
<reference evidence="3 4" key="1">
    <citation type="submission" date="2019-05" db="EMBL/GenBank/DDBJ databases">
        <title>Emergence of the Ug99 lineage of the wheat stem rust pathogen through somatic hybridization.</title>
        <authorList>
            <person name="Li F."/>
            <person name="Upadhyaya N.M."/>
            <person name="Sperschneider J."/>
            <person name="Matny O."/>
            <person name="Nguyen-Phuc H."/>
            <person name="Mago R."/>
            <person name="Raley C."/>
            <person name="Miller M.E."/>
            <person name="Silverstein K.A.T."/>
            <person name="Henningsen E."/>
            <person name="Hirsch C.D."/>
            <person name="Visser B."/>
            <person name="Pretorius Z.A."/>
            <person name="Steffenson B.J."/>
            <person name="Schwessinger B."/>
            <person name="Dodds P.N."/>
            <person name="Figueroa M."/>
        </authorList>
    </citation>
    <scope>NUCLEOTIDE SEQUENCE [LARGE SCALE GENOMIC DNA]</scope>
    <source>
        <strain evidence="1">21-0</strain>
        <strain evidence="2 4">Ug99</strain>
    </source>
</reference>
<dbReference type="Proteomes" id="UP000325313">
    <property type="component" value="Unassembled WGS sequence"/>
</dbReference>
<dbReference type="EMBL" id="VDEP01000138">
    <property type="protein sequence ID" value="KAA1129159.1"/>
    <property type="molecule type" value="Genomic_DNA"/>
</dbReference>
<evidence type="ECO:0000313" key="4">
    <source>
        <dbReference type="Proteomes" id="UP000325313"/>
    </source>
</evidence>
<dbReference type="EMBL" id="VSWC01000079">
    <property type="protein sequence ID" value="KAA1094436.1"/>
    <property type="molecule type" value="Genomic_DNA"/>
</dbReference>
<evidence type="ECO:0000313" key="1">
    <source>
        <dbReference type="EMBL" id="KAA1094436.1"/>
    </source>
</evidence>
<organism evidence="1 3">
    <name type="scientific">Puccinia graminis f. sp. tritici</name>
    <dbReference type="NCBI Taxonomy" id="56615"/>
    <lineage>
        <taxon>Eukaryota</taxon>
        <taxon>Fungi</taxon>
        <taxon>Dikarya</taxon>
        <taxon>Basidiomycota</taxon>
        <taxon>Pucciniomycotina</taxon>
        <taxon>Pucciniomycetes</taxon>
        <taxon>Pucciniales</taxon>
        <taxon>Pucciniaceae</taxon>
        <taxon>Puccinia</taxon>
    </lineage>
</organism>
<evidence type="ECO:0000313" key="2">
    <source>
        <dbReference type="EMBL" id="KAA1129159.1"/>
    </source>
</evidence>
<proteinExistence type="predicted"/>
<sequence>MRIPEVYSITKPGHFLVAVRLQRGNLSGICLELELIRQLMDLVQSSKCGQSLTMCQICCLYDRSGAGNQAISVKLASWLKAFAMEKNWFSVQVLVGCSIPISSFHALGLNDSNQGHRPTL</sequence>
<dbReference type="AlphaFoldDB" id="A0A5B0P0C0"/>